<sequence>MASSRSFKNYVAVKFEDELFTAIESFVEENKYDIDFRLYRVNNIGEIYLSDSEIEVRYVFVNNLVGTEIEFDVIVEQYLEVFDTNHRLDESEHIQEWFHISCSGDIEREFEDFTIHNIEKYYEKEKNKNPLSDSLVPIIYKRDLEQIARIFLEKHYPEALSKPIPIDTKELAYRMGLSVEMREITEDLSVFGQIFFRDSNSEFFDSAQGIYYSEDVSAKTIFVDPKAFFLRNLGSVNNTIIHECVHWELHRLAFELERLYNDELTAISCKVIGGIEESDVDSANWMEWQANALTPRIQMPLAMFKTKAFELIKHYREKLNTAETIDVLEIVVDELATHFVVSREAAKIRLIDVGYEEAIGVYNYINGKYVPPYKVKEGILNRNQTFSVDYKSLVIESLHNPNLKELIDNGTYLYVDSHLCLNSPKYIEYDIFGKPRLTRYAKLNMEECCIIFTLTLDFKNRYGKQYYTECVLFKNAEGLSFRVAFDGDENISSQEKAALIIQYNKEVNDILKRLPNHFPEALKALMKWKDLKNEELAEKCLLSSKTIQRMRNEEGYEPKLRTVIALCVGMQLPPILSRKLIEISGYAIRFAVEEHAMFEAIITGYYKTSIHECNELLESAGFKILTSDE</sequence>
<proteinExistence type="predicted"/>
<evidence type="ECO:0000313" key="1">
    <source>
        <dbReference type="EMBL" id="MDW0113657.1"/>
    </source>
</evidence>
<keyword evidence="2" id="KW-1185">Reference proteome</keyword>
<evidence type="ECO:0000313" key="2">
    <source>
        <dbReference type="Proteomes" id="UP001282284"/>
    </source>
</evidence>
<dbReference type="EMBL" id="JAUBDI010000009">
    <property type="protein sequence ID" value="MDW0113657.1"/>
    <property type="molecule type" value="Genomic_DNA"/>
</dbReference>
<dbReference type="Proteomes" id="UP001282284">
    <property type="component" value="Unassembled WGS sequence"/>
</dbReference>
<accession>A0ABU4GBB2</accession>
<dbReference type="CDD" id="cd00093">
    <property type="entry name" value="HTH_XRE"/>
    <property type="match status" value="1"/>
</dbReference>
<reference evidence="1 2" key="1">
    <citation type="submission" date="2023-06" db="EMBL/GenBank/DDBJ databases">
        <title>Sporosarcina sp. nov., isolated from Korean traditional fermented seafood 'Jeotgal'.</title>
        <authorList>
            <person name="Yang A.I."/>
            <person name="Shin N.-R."/>
        </authorList>
    </citation>
    <scope>NUCLEOTIDE SEQUENCE [LARGE SCALE GENOMIC DNA]</scope>
    <source>
        <strain evidence="1 2">KCTC13119</strain>
    </source>
</reference>
<dbReference type="InterPro" id="IPR010982">
    <property type="entry name" value="Lambda_DNA-bd_dom_sf"/>
</dbReference>
<gene>
    <name evidence="1" type="ORF">QT711_10695</name>
</gene>
<dbReference type="Gene3D" id="1.10.260.40">
    <property type="entry name" value="lambda repressor-like DNA-binding domains"/>
    <property type="match status" value="1"/>
</dbReference>
<organism evidence="1 2">
    <name type="scientific">Sporosarcina saromensis</name>
    <dbReference type="NCBI Taxonomy" id="359365"/>
    <lineage>
        <taxon>Bacteria</taxon>
        <taxon>Bacillati</taxon>
        <taxon>Bacillota</taxon>
        <taxon>Bacilli</taxon>
        <taxon>Bacillales</taxon>
        <taxon>Caryophanaceae</taxon>
        <taxon>Sporosarcina</taxon>
    </lineage>
</organism>
<dbReference type="RefSeq" id="WP_317944136.1">
    <property type="nucleotide sequence ID" value="NZ_JAUBDI010000009.1"/>
</dbReference>
<dbReference type="InterPro" id="IPR001387">
    <property type="entry name" value="Cro/C1-type_HTH"/>
</dbReference>
<dbReference type="SUPFAM" id="SSF47413">
    <property type="entry name" value="lambda repressor-like DNA-binding domains"/>
    <property type="match status" value="1"/>
</dbReference>
<comment type="caution">
    <text evidence="1">The sequence shown here is derived from an EMBL/GenBank/DDBJ whole genome shotgun (WGS) entry which is preliminary data.</text>
</comment>
<protein>
    <submittedName>
        <fullName evidence="1">ImmA/IrrE family metallo-endopeptidase</fullName>
    </submittedName>
</protein>
<name>A0ABU4GBB2_9BACL</name>